<feature type="compositionally biased region" description="Low complexity" evidence="1">
    <location>
        <begin position="1019"/>
        <end position="1030"/>
    </location>
</feature>
<feature type="compositionally biased region" description="Basic and acidic residues" evidence="1">
    <location>
        <begin position="191"/>
        <end position="209"/>
    </location>
</feature>
<gene>
    <name evidence="2" type="ORF">MAR_018802</name>
</gene>
<evidence type="ECO:0000256" key="1">
    <source>
        <dbReference type="SAM" id="MobiDB-lite"/>
    </source>
</evidence>
<evidence type="ECO:0000313" key="3">
    <source>
        <dbReference type="Proteomes" id="UP001164746"/>
    </source>
</evidence>
<feature type="compositionally biased region" description="Polar residues" evidence="1">
    <location>
        <begin position="1187"/>
        <end position="1204"/>
    </location>
</feature>
<feature type="compositionally biased region" description="Low complexity" evidence="1">
    <location>
        <begin position="451"/>
        <end position="464"/>
    </location>
</feature>
<feature type="compositionally biased region" description="Polar residues" evidence="1">
    <location>
        <begin position="978"/>
        <end position="1002"/>
    </location>
</feature>
<protein>
    <submittedName>
        <fullName evidence="2">Uncharacterized protein</fullName>
    </submittedName>
</protein>
<feature type="region of interest" description="Disordered" evidence="1">
    <location>
        <begin position="442"/>
        <end position="497"/>
    </location>
</feature>
<feature type="region of interest" description="Disordered" evidence="1">
    <location>
        <begin position="662"/>
        <end position="702"/>
    </location>
</feature>
<dbReference type="EMBL" id="CP111017">
    <property type="protein sequence ID" value="WAR08844.1"/>
    <property type="molecule type" value="Genomic_DNA"/>
</dbReference>
<feature type="compositionally biased region" description="Low complexity" evidence="1">
    <location>
        <begin position="881"/>
        <end position="894"/>
    </location>
</feature>
<keyword evidence="3" id="KW-1185">Reference proteome</keyword>
<dbReference type="Proteomes" id="UP001164746">
    <property type="component" value="Chromosome 6"/>
</dbReference>
<reference evidence="2" key="1">
    <citation type="submission" date="2022-11" db="EMBL/GenBank/DDBJ databases">
        <title>Centuries of genome instability and evolution in soft-shell clam transmissible cancer (bioRxiv).</title>
        <authorList>
            <person name="Hart S.F.M."/>
            <person name="Yonemitsu M.A."/>
            <person name="Giersch R.M."/>
            <person name="Beal B.F."/>
            <person name="Arriagada G."/>
            <person name="Davis B.W."/>
            <person name="Ostrander E.A."/>
            <person name="Goff S.P."/>
            <person name="Metzger M.J."/>
        </authorList>
    </citation>
    <scope>NUCLEOTIDE SEQUENCE</scope>
    <source>
        <strain evidence="2">MELC-2E11</strain>
        <tissue evidence="2">Siphon/mantle</tissue>
    </source>
</reference>
<feature type="compositionally biased region" description="Basic and acidic residues" evidence="1">
    <location>
        <begin position="741"/>
        <end position="751"/>
    </location>
</feature>
<feature type="compositionally biased region" description="Polar residues" evidence="1">
    <location>
        <begin position="1278"/>
        <end position="1297"/>
    </location>
</feature>
<feature type="region of interest" description="Disordered" evidence="1">
    <location>
        <begin position="1482"/>
        <end position="1537"/>
    </location>
</feature>
<feature type="region of interest" description="Disordered" evidence="1">
    <location>
        <begin position="876"/>
        <end position="905"/>
    </location>
</feature>
<feature type="region of interest" description="Disordered" evidence="1">
    <location>
        <begin position="1309"/>
        <end position="1364"/>
    </location>
</feature>
<feature type="region of interest" description="Disordered" evidence="1">
    <location>
        <begin position="1146"/>
        <end position="1297"/>
    </location>
</feature>
<feature type="non-terminal residue" evidence="2">
    <location>
        <position position="1"/>
    </location>
</feature>
<feature type="compositionally biased region" description="Polar residues" evidence="1">
    <location>
        <begin position="1503"/>
        <end position="1525"/>
    </location>
</feature>
<feature type="region of interest" description="Disordered" evidence="1">
    <location>
        <begin position="917"/>
        <end position="1032"/>
    </location>
</feature>
<sequence>EGDLKQFTAVTNHHEARHGYDASIFIPTNRPQCVQDQYALCDPNPTLIIRSADAYRKDGLSGSKMFKCWPVLMNEQKIRTPDLNLSRSIQRVRSFDKKYKQPRVRPKTIHGMDDFKIEDIEHDMKEKNKSAECLLTPSTPEIVSIDTSGTNFERMQSFRNSGRRPQQSKEEKEKRKKRRRTVSGVQNIMSEIEKFDRRKKHTEGQDRTTPRSYSFDDLDTEDDIERDEAMLKYLDEVEGKFEERIGEEKAQKLSKFFPCRRSKSLPRCIKLSSVTRSLSADRKSVKDFNSTYGSSSLSIHSIASNASSRLSRSTKRSSMIGNKIKSLVTGQKDKPKPRPKSFDIDTLLDAKAKPRNSIEEKERSKSTYSLERNHIHRVPDNLLSKEYTAKSTSKSSSTIGPGSYYSFESNTLPRVHSKKYDFPWESLPKDWTTSVKLREISQRRAREDRQSSSGNWSQSGTSSNRHSLDSDLRSEEPKFTSQYSLGKDSGRDSLTLEEETDCVTDSTSTAGYAADAQSTITGDSVSVGNPKSDFTQLDTEAWIQSLAIRAAKKEAQDAEKFSSLSRLTRQNILALDLMLAENSPKKKIDDECSVYSVDQEGFYTSFHNDSGLKRSTNTLIDEDQCDISPSKDSTSVCSGESVIYRSTKDKFAGLRKGNSSNFPKVLSKVTPPLPPERISSNSDSSNTKLSPPELHSFPSQDSSIESDAEAVFTRVHDKTNLSRTGFPSLVALSTSDDESSPETKLEKQKNSAELSDLHHIGSDLGLSSITCASQFSNISLQNGSFLDNLTSSSPSLKHSKSVLECTDQGYDSILKDGNNTSKPQASYQSWPRTHRNYSGILKSTERPLESTRPPKTINFAPVVNLFKEGYQDAVQVPLPSPTNSSASESNVSLSQPPRLSSFKSATGVDQSYNLAVPVNEKAKSRSTKKQPDLPLKYQPVITVTPRARSRSGERKSSNQSGNQRKDQSSRPVIYATATKPTAQSTPHVQQNQRSSGNKTSPNLYAVSPVMAPKEPSRQNSTTSTNSNGSNYMDMQSLKSADSFNSLASADCMNFNGNGNYMTMSSPSVSPNLSNMDFSISSTPSGSMDSLLDMRKTPTNELENDTYQINTNLHTNRSNGYNCNGSEGNRVETVPIVTQMNPNSAHVNGYSEQSSQSFTRFRTPDTSYTSSMATPGRRSLDSTDSDLTRVTQMTFDSSSNTTMTPLSHDHTPGSRNGTPVNELRPAESSTRQAGRRSRADTRKEPSYRNVNATHRRSLPSDMSTSVQVRHVPLNDMPKSANQNQSNYSPNNTLSSSRSYPLGFNSVLVSNSGGVHGNQKSANNPKTGYSNGQRTPPPSANNDQFSSRSDSYRVAMGNPNTRTNSYRNAMHTTKSMPLLPATKQSGPYRVAMDMSPNKAFNDIDDDVLNRADSYRIAVRNTNGIVPDMGVNTPNRYAVNGDIPSVISSKLDALSMDDKTLMTGRDVRRMGITDVDQVKGIKAKPVMKESKSVPIMHQVRMRDPKSQSSSQVQMRKSDSKGQSVTQNGRIRKVTTHDVDPIEVVQTVDNSGESRKTGKNNPNRSSTYIQFDPIFEDTEDLYGGMDLSSMDYSKNLANTSKSKLGLINGTVKDANANTVKNPKNIQSGKNIEVEDNWRFSQV</sequence>
<feature type="compositionally biased region" description="Basic and acidic residues" evidence="1">
    <location>
        <begin position="1236"/>
        <end position="1245"/>
    </location>
</feature>
<proteinExistence type="predicted"/>
<name>A0ABY7EII8_MYAAR</name>
<organism evidence="2 3">
    <name type="scientific">Mya arenaria</name>
    <name type="common">Soft-shell clam</name>
    <dbReference type="NCBI Taxonomy" id="6604"/>
    <lineage>
        <taxon>Eukaryota</taxon>
        <taxon>Metazoa</taxon>
        <taxon>Spiralia</taxon>
        <taxon>Lophotrochozoa</taxon>
        <taxon>Mollusca</taxon>
        <taxon>Bivalvia</taxon>
        <taxon>Autobranchia</taxon>
        <taxon>Heteroconchia</taxon>
        <taxon>Euheterodonta</taxon>
        <taxon>Imparidentia</taxon>
        <taxon>Neoheterodontei</taxon>
        <taxon>Myida</taxon>
        <taxon>Myoidea</taxon>
        <taxon>Myidae</taxon>
        <taxon>Mya</taxon>
    </lineage>
</organism>
<feature type="compositionally biased region" description="Basic and acidic residues" evidence="1">
    <location>
        <begin position="331"/>
        <end position="379"/>
    </location>
</feature>
<feature type="compositionally biased region" description="Basic and acidic residues" evidence="1">
    <location>
        <begin position="466"/>
        <end position="478"/>
    </location>
</feature>
<feature type="compositionally biased region" description="Polar residues" evidence="1">
    <location>
        <begin position="1309"/>
        <end position="1347"/>
    </location>
</feature>
<accession>A0ABY7EII8</accession>
<feature type="region of interest" description="Disordered" evidence="1">
    <location>
        <begin position="732"/>
        <end position="751"/>
    </location>
</feature>
<feature type="compositionally biased region" description="Polar residues" evidence="1">
    <location>
        <begin position="1146"/>
        <end position="1172"/>
    </location>
</feature>
<evidence type="ECO:0000313" key="2">
    <source>
        <dbReference type="EMBL" id="WAR08844.1"/>
    </source>
</evidence>
<feature type="region of interest" description="Disordered" evidence="1">
    <location>
        <begin position="1543"/>
        <end position="1562"/>
    </location>
</feature>
<feature type="region of interest" description="Disordered" evidence="1">
    <location>
        <begin position="157"/>
        <end position="218"/>
    </location>
</feature>
<feature type="region of interest" description="Disordered" evidence="1">
    <location>
        <begin position="304"/>
        <end position="408"/>
    </location>
</feature>
<feature type="compositionally biased region" description="Polar residues" evidence="1">
    <location>
        <begin position="895"/>
        <end position="905"/>
    </location>
</feature>
<feature type="compositionally biased region" description="Low complexity" evidence="1">
    <location>
        <begin position="384"/>
        <end position="398"/>
    </location>
</feature>